<sequence length="359" mass="39154">MQLMKKAIGNILAGLLVFGLIGCGQSGQDTTPPKIPDQNGKTTQPATLPAMAESSKIEQNEGDVRKLFIAQPKPLLDHANQRSILASSQKKLKPMALVKEVDYPKSLVFARDGTLYFIGDHEDAIVALAPDGKSKVIARSGVMGYVTPDDKTEREPVYNTFAGLSISEDGNLLTLRNGAYPFEINITTGEAKFLGFALPDGTQIKSISDFDSVANPSQWTFKEIYWFQGKVLLHTAPYFSKERSAVESGKWFSISHNGTLKPVNSHLELLPFSYLRVFGSLTPDGYIYAAEEGMRPDEPDRVVRIGDPGQSSLRKDATRVTIAEFKHGELTGALAFSPKGDLAVGAKNAIYLISRSAKK</sequence>
<keyword evidence="2" id="KW-1185">Reference proteome</keyword>
<protein>
    <recommendedName>
        <fullName evidence="3">Glucose/Sorbosone dehydrogenase domain-containing protein</fullName>
    </recommendedName>
</protein>
<accession>A0ABV0EC46</accession>
<dbReference type="RefSeq" id="WP_347307064.1">
    <property type="nucleotide sequence ID" value="NZ_JBAJEX010000001.1"/>
</dbReference>
<dbReference type="SUPFAM" id="SSF63829">
    <property type="entry name" value="Calcium-dependent phosphotriesterase"/>
    <property type="match status" value="1"/>
</dbReference>
<proteinExistence type="predicted"/>
<reference evidence="1 2" key="1">
    <citation type="submission" date="2024-02" db="EMBL/GenBank/DDBJ databases">
        <title>New thermophilic sulfur-oxidizing bacteria from a hot springs of the Uzon caldera (Kamchatka, Russia).</title>
        <authorList>
            <person name="Dukat A.M."/>
            <person name="Elcheninov A.G."/>
            <person name="Frolov E.N."/>
        </authorList>
    </citation>
    <scope>NUCLEOTIDE SEQUENCE [LARGE SCALE GENOMIC DNA]</scope>
    <source>
        <strain evidence="1 2">AK1</strain>
    </source>
</reference>
<dbReference type="PROSITE" id="PS51257">
    <property type="entry name" value="PROKAR_LIPOPROTEIN"/>
    <property type="match status" value="1"/>
</dbReference>
<evidence type="ECO:0000313" key="2">
    <source>
        <dbReference type="Proteomes" id="UP001482231"/>
    </source>
</evidence>
<dbReference type="EMBL" id="JBAJEX010000001">
    <property type="protein sequence ID" value="MEO1766225.1"/>
    <property type="molecule type" value="Genomic_DNA"/>
</dbReference>
<dbReference type="Proteomes" id="UP001482231">
    <property type="component" value="Unassembled WGS sequence"/>
</dbReference>
<comment type="caution">
    <text evidence="1">The sequence shown here is derived from an EMBL/GenBank/DDBJ whole genome shotgun (WGS) entry which is preliminary data.</text>
</comment>
<organism evidence="1 2">
    <name type="scientific">Thiobacter aerophilum</name>
    <dbReference type="NCBI Taxonomy" id="3121275"/>
    <lineage>
        <taxon>Bacteria</taxon>
        <taxon>Pseudomonadati</taxon>
        <taxon>Pseudomonadota</taxon>
        <taxon>Betaproteobacteria</taxon>
        <taxon>Burkholderiales</taxon>
        <taxon>Thiobacteraceae</taxon>
        <taxon>Thiobacter</taxon>
    </lineage>
</organism>
<evidence type="ECO:0000313" key="1">
    <source>
        <dbReference type="EMBL" id="MEO1766225.1"/>
    </source>
</evidence>
<gene>
    <name evidence="1" type="ORF">V6E02_03220</name>
</gene>
<name>A0ABV0EC46_9BURK</name>
<evidence type="ECO:0008006" key="3">
    <source>
        <dbReference type="Google" id="ProtNLM"/>
    </source>
</evidence>